<dbReference type="EMBL" id="FNXY01000005">
    <property type="protein sequence ID" value="SEJ20558.1"/>
    <property type="molecule type" value="Genomic_DNA"/>
</dbReference>
<dbReference type="AlphaFoldDB" id="A0A1H6WUR0"/>
<dbReference type="Proteomes" id="UP000199532">
    <property type="component" value="Unassembled WGS sequence"/>
</dbReference>
<accession>A0A1H6WUR0</accession>
<reference evidence="2 3" key="1">
    <citation type="submission" date="2016-10" db="EMBL/GenBank/DDBJ databases">
        <authorList>
            <person name="de Groot N.N."/>
        </authorList>
    </citation>
    <scope>NUCLEOTIDE SEQUENCE [LARGE SCALE GENOMIC DNA]</scope>
    <source>
        <strain evidence="2 3">DSM 19938</strain>
    </source>
</reference>
<proteinExistence type="predicted"/>
<feature type="region of interest" description="Disordered" evidence="1">
    <location>
        <begin position="31"/>
        <end position="78"/>
    </location>
</feature>
<name>A0A1H6WUR0_9BACT</name>
<evidence type="ECO:0000256" key="1">
    <source>
        <dbReference type="SAM" id="MobiDB-lite"/>
    </source>
</evidence>
<sequence length="78" mass="9015">MHLFSVCKSCNLLKIKKGPKDYTRIFINEESARNKHTNKHRNKITKRSPNGTISQMISPLSTDEMSQGTKTFKHLRGR</sequence>
<feature type="compositionally biased region" description="Basic residues" evidence="1">
    <location>
        <begin position="34"/>
        <end position="46"/>
    </location>
</feature>
<evidence type="ECO:0000313" key="3">
    <source>
        <dbReference type="Proteomes" id="UP000199532"/>
    </source>
</evidence>
<dbReference type="STRING" id="408657.SAMN04487995_3762"/>
<feature type="compositionally biased region" description="Polar residues" evidence="1">
    <location>
        <begin position="47"/>
        <end position="70"/>
    </location>
</feature>
<gene>
    <name evidence="2" type="ORF">SAMN04487995_3762</name>
</gene>
<keyword evidence="3" id="KW-1185">Reference proteome</keyword>
<protein>
    <submittedName>
        <fullName evidence="2">Uncharacterized protein</fullName>
    </submittedName>
</protein>
<evidence type="ECO:0000313" key="2">
    <source>
        <dbReference type="EMBL" id="SEJ20558.1"/>
    </source>
</evidence>
<organism evidence="2 3">
    <name type="scientific">Dyadobacter koreensis</name>
    <dbReference type="NCBI Taxonomy" id="408657"/>
    <lineage>
        <taxon>Bacteria</taxon>
        <taxon>Pseudomonadati</taxon>
        <taxon>Bacteroidota</taxon>
        <taxon>Cytophagia</taxon>
        <taxon>Cytophagales</taxon>
        <taxon>Spirosomataceae</taxon>
        <taxon>Dyadobacter</taxon>
    </lineage>
</organism>